<proteinExistence type="predicted"/>
<feature type="compositionally biased region" description="Basic and acidic residues" evidence="1">
    <location>
        <begin position="99"/>
        <end position="111"/>
    </location>
</feature>
<name>A0AAD3HS25_9CHLO</name>
<reference evidence="2 3" key="1">
    <citation type="journal article" date="2021" name="Sci. Rep.">
        <title>Genome sequencing of the multicellular alga Astrephomene provides insights into convergent evolution of germ-soma differentiation.</title>
        <authorList>
            <person name="Yamashita S."/>
            <person name="Yamamoto K."/>
            <person name="Matsuzaki R."/>
            <person name="Suzuki S."/>
            <person name="Yamaguchi H."/>
            <person name="Hirooka S."/>
            <person name="Minakuchi Y."/>
            <person name="Miyagishima S."/>
            <person name="Kawachi M."/>
            <person name="Toyoda A."/>
            <person name="Nozaki H."/>
        </authorList>
    </citation>
    <scope>NUCLEOTIDE SEQUENCE [LARGE SCALE GENOMIC DNA]</scope>
    <source>
        <strain evidence="2 3">NIES-4017</strain>
    </source>
</reference>
<feature type="region of interest" description="Disordered" evidence="1">
    <location>
        <begin position="1"/>
        <end position="120"/>
    </location>
</feature>
<organism evidence="2 3">
    <name type="scientific">Astrephomene gubernaculifera</name>
    <dbReference type="NCBI Taxonomy" id="47775"/>
    <lineage>
        <taxon>Eukaryota</taxon>
        <taxon>Viridiplantae</taxon>
        <taxon>Chlorophyta</taxon>
        <taxon>core chlorophytes</taxon>
        <taxon>Chlorophyceae</taxon>
        <taxon>CS clade</taxon>
        <taxon>Chlamydomonadales</taxon>
        <taxon>Astrephomenaceae</taxon>
        <taxon>Astrephomene</taxon>
    </lineage>
</organism>
<dbReference type="InterPro" id="IPR043128">
    <property type="entry name" value="Rev_trsase/Diguanyl_cyclase"/>
</dbReference>
<dbReference type="EMBL" id="BMAR01000041">
    <property type="protein sequence ID" value="GFR50797.1"/>
    <property type="molecule type" value="Genomic_DNA"/>
</dbReference>
<gene>
    <name evidence="2" type="ORF">Agub_g13062</name>
</gene>
<dbReference type="Gene3D" id="3.30.70.270">
    <property type="match status" value="1"/>
</dbReference>
<feature type="compositionally biased region" description="Acidic residues" evidence="1">
    <location>
        <begin position="9"/>
        <end position="35"/>
    </location>
</feature>
<accession>A0AAD3HS25</accession>
<feature type="compositionally biased region" description="Polar residues" evidence="1">
    <location>
        <begin position="444"/>
        <end position="454"/>
    </location>
</feature>
<feature type="compositionally biased region" description="Low complexity" evidence="1">
    <location>
        <begin position="36"/>
        <end position="59"/>
    </location>
</feature>
<feature type="region of interest" description="Disordered" evidence="1">
    <location>
        <begin position="175"/>
        <end position="258"/>
    </location>
</feature>
<dbReference type="InterPro" id="IPR043502">
    <property type="entry name" value="DNA/RNA_pol_sf"/>
</dbReference>
<dbReference type="AlphaFoldDB" id="A0AAD3HS25"/>
<keyword evidence="3" id="KW-1185">Reference proteome</keyword>
<evidence type="ECO:0000256" key="1">
    <source>
        <dbReference type="SAM" id="MobiDB-lite"/>
    </source>
</evidence>
<feature type="compositionally biased region" description="Basic and acidic residues" evidence="1">
    <location>
        <begin position="185"/>
        <end position="240"/>
    </location>
</feature>
<feature type="region of interest" description="Disordered" evidence="1">
    <location>
        <begin position="485"/>
        <end position="506"/>
    </location>
</feature>
<feature type="compositionally biased region" description="Low complexity" evidence="1">
    <location>
        <begin position="70"/>
        <end position="98"/>
    </location>
</feature>
<dbReference type="SUPFAM" id="SSF56672">
    <property type="entry name" value="DNA/RNA polymerases"/>
    <property type="match status" value="1"/>
</dbReference>
<comment type="caution">
    <text evidence="2">The sequence shown here is derived from an EMBL/GenBank/DDBJ whole genome shotgun (WGS) entry which is preliminary data.</text>
</comment>
<feature type="region of interest" description="Disordered" evidence="1">
    <location>
        <begin position="443"/>
        <end position="462"/>
    </location>
</feature>
<feature type="region of interest" description="Disordered" evidence="1">
    <location>
        <begin position="141"/>
        <end position="160"/>
    </location>
</feature>
<evidence type="ECO:0000313" key="2">
    <source>
        <dbReference type="EMBL" id="GFR50797.1"/>
    </source>
</evidence>
<protein>
    <submittedName>
        <fullName evidence="2">Uncharacterized protein</fullName>
    </submittedName>
</protein>
<evidence type="ECO:0000313" key="3">
    <source>
        <dbReference type="Proteomes" id="UP001054857"/>
    </source>
</evidence>
<sequence>MTRAAQGDATEEEELDYDDEPMDEQGGEAEDEDLELLLAEPAADPAADPAAAGPSQPSRPAVPSPPPAVRTPAANAGAATSGGNRRQGPQQEPAQQRQDALDLSHIQDAKRRALLQQNAGPMLAAHKADHREGFLRRGRVLYPDMPKGTGPCQHPGCRQRQHHSTENCYLRHLQREISGTPSSPPHEDDRDRSRERSRERQRRSSRERSRERQRRSSRERRPPTPPPRYRDRSPPRECQQHARGHPWGQAPPGRGPPVLTQAAGSASVFGRLQAYQHGTQQRTLLSFAQDLSAAPVITVGSKPSMDRELERRTPPHVAFDTGCSFLGAVDHAWVEHARVPFVREPMPVQVAGSSTYAVGYVPNGAISLFDGRRPHDFYGDLLVFSNLPAAVVIGRAFLDATNGRITCGPHALVELLPPGANQWVTRPLHSYEATRPTLMLMETPQPSVSPSQRRATPARSTDPWVTSLAVTPQHLAAQQWAADIPLPPDAGEGLDAGEEDDDPPGMADEIEALRQHQEPWDSLAWKRSWERTLARRLKRRHLKKLRKEKLRQSAAKEAAAAQAARLRKEAVSSYKKKLRALRAGLPLSQERQEEQRDETGGYYWCNRPDITPQQRQQLQELVRANDQVFARSLKELGCYNEEHIQHVRLVLEMLKRINVRLHPDKTVFAADSVEFLGHMAEEARQGR</sequence>
<dbReference type="Proteomes" id="UP001054857">
    <property type="component" value="Unassembled WGS sequence"/>
</dbReference>
<feature type="compositionally biased region" description="Pro residues" evidence="1">
    <location>
        <begin position="60"/>
        <end position="69"/>
    </location>
</feature>